<feature type="repeat" description="WD" evidence="9">
    <location>
        <begin position="61"/>
        <end position="75"/>
    </location>
</feature>
<dbReference type="EMBL" id="MBFU01000934">
    <property type="protein sequence ID" value="PVZ97193.1"/>
    <property type="molecule type" value="Genomic_DNA"/>
</dbReference>
<protein>
    <recommendedName>
        <fullName evidence="11">CAF1B/HIR1 beta-propeller domain-containing protein</fullName>
    </recommendedName>
</protein>
<evidence type="ECO:0000256" key="4">
    <source>
        <dbReference type="ARBA" id="ARBA00022737"/>
    </source>
</evidence>
<dbReference type="GO" id="GO:0033186">
    <property type="term" value="C:CAF-1 complex"/>
    <property type="evidence" value="ECO:0007669"/>
    <property type="project" value="TreeGrafter"/>
</dbReference>
<evidence type="ECO:0000256" key="6">
    <source>
        <dbReference type="ARBA" id="ARBA00022853"/>
    </source>
</evidence>
<evidence type="ECO:0000256" key="2">
    <source>
        <dbReference type="ARBA" id="ARBA00007306"/>
    </source>
</evidence>
<evidence type="ECO:0000256" key="1">
    <source>
        <dbReference type="ARBA" id="ARBA00004123"/>
    </source>
</evidence>
<proteinExistence type="inferred from homology"/>
<evidence type="ECO:0000256" key="5">
    <source>
        <dbReference type="ARBA" id="ARBA00022763"/>
    </source>
</evidence>
<evidence type="ECO:0000256" key="8">
    <source>
        <dbReference type="ARBA" id="ARBA00023242"/>
    </source>
</evidence>
<accession>A0A2U1IWN0</accession>
<organism evidence="12 13">
    <name type="scientific">Smittium angustum</name>
    <dbReference type="NCBI Taxonomy" id="133377"/>
    <lineage>
        <taxon>Eukaryota</taxon>
        <taxon>Fungi</taxon>
        <taxon>Fungi incertae sedis</taxon>
        <taxon>Zoopagomycota</taxon>
        <taxon>Kickxellomycotina</taxon>
        <taxon>Harpellomycetes</taxon>
        <taxon>Harpellales</taxon>
        <taxon>Legeriomycetaceae</taxon>
        <taxon>Smittium</taxon>
    </lineage>
</organism>
<dbReference type="InterPro" id="IPR015943">
    <property type="entry name" value="WD40/YVTN_repeat-like_dom_sf"/>
</dbReference>
<dbReference type="SUPFAM" id="SSF50978">
    <property type="entry name" value="WD40 repeat-like"/>
    <property type="match status" value="1"/>
</dbReference>
<sequence>MRVKTVQINWHERLPIFSIDFDKNHFYSEKTSTTDSEPTQKEENKSTNKKLDFSSVEAWRFATGGADGSVRIWKILNKPSENNSQIIEFRANLSRHTAPVNVVRFSPVDSKLATAGDDGTIIIWREFETQFLPQVNLNDTLFGDDLSLQGPELWKPISILRGSLADVYDIAWSPCGKYIISGSIDNTARIWDSSTAKCIQILTDHTHYVQGVAWDPLGNFVATLSCDRTMQIYKVNKSGNKGDPVMKNICQKNKLQVPYLKKTPTNSDSSETINVNDNQNNINSTQTLQAETELQGNKNDETKNDIIDENSSDVDIEDIKDELIYNNSEQVVQNTEPKKSKEQQYTVSTKEYKIFNDDNMNSFFRRLNFLPNGNLLFAPSGIYKHNITEKNSTQNELDWNLEVFPEKKVKISESVYAWSRKKLTGNPAICFPGFPKSTVVVKPCPVQFEYSIAEDDNRAPDEKLNDNADIQTNLQREKKCRRSIIAVASMNSTVLYDIGDSDFTTQSCDQKNMMEIEPEQKFNAIAYIGNLHYGLITDLGWSPDGSYLLISSADGYISVVSLSSEETGICKEFAIPKPIVFENYKKLSHEVEVRRIEPTLINM</sequence>
<evidence type="ECO:0000313" key="13">
    <source>
        <dbReference type="Proteomes" id="UP000245591"/>
    </source>
</evidence>
<dbReference type="InterPro" id="IPR001680">
    <property type="entry name" value="WD40_rpt"/>
</dbReference>
<keyword evidence="6" id="KW-0156">Chromatin regulator</keyword>
<feature type="region of interest" description="Disordered" evidence="10">
    <location>
        <begin position="290"/>
        <end position="312"/>
    </location>
</feature>
<dbReference type="SUPFAM" id="SSF50998">
    <property type="entry name" value="Quinoprotein alcohol dehydrogenase-like"/>
    <property type="match status" value="1"/>
</dbReference>
<feature type="repeat" description="WD" evidence="9">
    <location>
        <begin position="160"/>
        <end position="201"/>
    </location>
</feature>
<keyword evidence="7" id="KW-0234">DNA repair</keyword>
<evidence type="ECO:0000256" key="3">
    <source>
        <dbReference type="ARBA" id="ARBA00022574"/>
    </source>
</evidence>
<dbReference type="InterPro" id="IPR011047">
    <property type="entry name" value="Quinoprotein_ADH-like_sf"/>
</dbReference>
<dbReference type="GO" id="GO:0006334">
    <property type="term" value="P:nucleosome assembly"/>
    <property type="evidence" value="ECO:0007669"/>
    <property type="project" value="TreeGrafter"/>
</dbReference>
<dbReference type="AlphaFoldDB" id="A0A2U1IWN0"/>
<dbReference type="Gene3D" id="2.130.10.10">
    <property type="entry name" value="YVTN repeat-like/Quinoprotein amine dehydrogenase"/>
    <property type="match status" value="1"/>
</dbReference>
<name>A0A2U1IWN0_SMIAN</name>
<feature type="domain" description="CAF1B/HIR1 beta-propeller" evidence="11">
    <location>
        <begin position="1"/>
        <end position="239"/>
    </location>
</feature>
<dbReference type="PROSITE" id="PS50082">
    <property type="entry name" value="WD_REPEATS_2"/>
    <property type="match status" value="4"/>
</dbReference>
<evidence type="ECO:0000259" key="11">
    <source>
        <dbReference type="Pfam" id="PF24105"/>
    </source>
</evidence>
<dbReference type="Proteomes" id="UP000245591">
    <property type="component" value="Unassembled WGS sequence"/>
</dbReference>
<reference evidence="12 13" key="1">
    <citation type="journal article" date="2018" name="MBio">
        <title>Comparative Genomics Reveals the Core Gene Toolbox for the Fungus-Insect Symbiosis.</title>
        <authorList>
            <person name="Wang Y."/>
            <person name="Stata M."/>
            <person name="Wang W."/>
            <person name="Stajich J.E."/>
            <person name="White M.M."/>
            <person name="Moncalvo J.M."/>
        </authorList>
    </citation>
    <scope>NUCLEOTIDE SEQUENCE [LARGE SCALE GENOMIC DNA]</scope>
    <source>
        <strain evidence="12 13">AUS-126-30</strain>
    </source>
</reference>
<dbReference type="GO" id="GO:0006281">
    <property type="term" value="P:DNA repair"/>
    <property type="evidence" value="ECO:0007669"/>
    <property type="project" value="UniProtKB-KW"/>
</dbReference>
<dbReference type="PANTHER" id="PTHR15271:SF4">
    <property type="entry name" value="CHROMATIN ASSEMBLY FACTOR 1 SUBUNIT B"/>
    <property type="match status" value="1"/>
</dbReference>
<keyword evidence="4" id="KW-0677">Repeat</keyword>
<evidence type="ECO:0000313" key="12">
    <source>
        <dbReference type="EMBL" id="PVZ97193.1"/>
    </source>
</evidence>
<dbReference type="InterPro" id="IPR045145">
    <property type="entry name" value="PTHR15271"/>
</dbReference>
<dbReference type="PROSITE" id="PS50294">
    <property type="entry name" value="WD_REPEATS_REGION"/>
    <property type="match status" value="2"/>
</dbReference>
<comment type="caution">
    <text evidence="12">The sequence shown here is derived from an EMBL/GenBank/DDBJ whole genome shotgun (WGS) entry which is preliminary data.</text>
</comment>
<dbReference type="SMART" id="SM00320">
    <property type="entry name" value="WD40"/>
    <property type="match status" value="5"/>
</dbReference>
<dbReference type="Pfam" id="PF00400">
    <property type="entry name" value="WD40"/>
    <property type="match status" value="1"/>
</dbReference>
<dbReference type="Pfam" id="PF24105">
    <property type="entry name" value="Beta-prop_CAF1B_HIR1"/>
    <property type="match status" value="1"/>
</dbReference>
<keyword evidence="13" id="KW-1185">Reference proteome</keyword>
<keyword evidence="5" id="KW-0227">DNA damage</keyword>
<dbReference type="InterPro" id="IPR036322">
    <property type="entry name" value="WD40_repeat_dom_sf"/>
</dbReference>
<dbReference type="InterPro" id="IPR055410">
    <property type="entry name" value="Beta-prop_CAF1B_HIR1"/>
</dbReference>
<keyword evidence="8" id="KW-0539">Nucleus</keyword>
<keyword evidence="3 9" id="KW-0853">WD repeat</keyword>
<dbReference type="PANTHER" id="PTHR15271">
    <property type="entry name" value="CHROMATIN ASSEMBLY FACTOR 1 SUBUNIT B"/>
    <property type="match status" value="1"/>
</dbReference>
<evidence type="ECO:0000256" key="9">
    <source>
        <dbReference type="PROSITE-ProRule" id="PRU00221"/>
    </source>
</evidence>
<dbReference type="GO" id="GO:0006335">
    <property type="term" value="P:DNA replication-dependent chromatin assembly"/>
    <property type="evidence" value="ECO:0007669"/>
    <property type="project" value="InterPro"/>
</dbReference>
<gene>
    <name evidence="12" type="ORF">BB558_006858</name>
</gene>
<dbReference type="GO" id="GO:0005634">
    <property type="term" value="C:nucleus"/>
    <property type="evidence" value="ECO:0007669"/>
    <property type="project" value="UniProtKB-SubCell"/>
</dbReference>
<evidence type="ECO:0000256" key="10">
    <source>
        <dbReference type="SAM" id="MobiDB-lite"/>
    </source>
</evidence>
<comment type="similarity">
    <text evidence="2">Belongs to the WD repeat HIR1 family.</text>
</comment>
<comment type="subcellular location">
    <subcellularLocation>
        <location evidence="1">Nucleus</location>
    </subcellularLocation>
</comment>
<feature type="repeat" description="WD" evidence="9">
    <location>
        <begin position="93"/>
        <end position="124"/>
    </location>
</feature>
<evidence type="ECO:0000256" key="7">
    <source>
        <dbReference type="ARBA" id="ARBA00023204"/>
    </source>
</evidence>
<feature type="repeat" description="WD" evidence="9">
    <location>
        <begin position="202"/>
        <end position="236"/>
    </location>
</feature>